<name>R9A9S6_WALI9</name>
<gene>
    <name evidence="2" type="ORF">J056_002811</name>
</gene>
<protein>
    <submittedName>
        <fullName evidence="2">Uncharacterized protein</fullName>
    </submittedName>
</protein>
<dbReference type="EMBL" id="KE007251">
    <property type="protein sequence ID" value="EOQ98774.1"/>
    <property type="molecule type" value="Genomic_DNA"/>
</dbReference>
<feature type="region of interest" description="Disordered" evidence="1">
    <location>
        <begin position="1"/>
        <end position="59"/>
    </location>
</feature>
<sequence>MRLIDRLGKKKEEGEKQRRDKKSDRSSKDEKEKEEDKEQIRKSSIVPEIDPTTKEAVIP</sequence>
<organism evidence="2 3">
    <name type="scientific">Wallemia ichthyophaga (strain EXF-994 / CBS 113033)</name>
    <dbReference type="NCBI Taxonomy" id="1299270"/>
    <lineage>
        <taxon>Eukaryota</taxon>
        <taxon>Fungi</taxon>
        <taxon>Dikarya</taxon>
        <taxon>Basidiomycota</taxon>
        <taxon>Wallemiomycotina</taxon>
        <taxon>Wallemiomycetes</taxon>
        <taxon>Wallemiales</taxon>
        <taxon>Wallemiaceae</taxon>
        <taxon>Wallemia</taxon>
    </lineage>
</organism>
<evidence type="ECO:0000313" key="2">
    <source>
        <dbReference type="EMBL" id="EOQ98774.1"/>
    </source>
</evidence>
<dbReference type="HOGENOM" id="CLU_2962656_0_0_1"/>
<dbReference type="RefSeq" id="XP_009270351.1">
    <property type="nucleotide sequence ID" value="XM_009272076.1"/>
</dbReference>
<dbReference type="GeneID" id="20375763"/>
<proteinExistence type="predicted"/>
<reference evidence="3" key="1">
    <citation type="journal article" date="2013" name="BMC Genomics">
        <title>Genome and transcriptome sequencing of the halophilic fungus Wallemia ichthyophaga: haloadaptations present and absent.</title>
        <authorList>
            <person name="Zajc J."/>
            <person name="Liu Y."/>
            <person name="Dai W."/>
            <person name="Yang Z."/>
            <person name="Hu J."/>
            <person name="Gostincar C."/>
            <person name="Gunde-Cimerman N."/>
        </authorList>
    </citation>
    <scope>NUCLEOTIDE SEQUENCE [LARGE SCALE GENOMIC DNA]</scope>
    <source>
        <strain evidence="3">EXF-994 / CBS 113033</strain>
    </source>
</reference>
<accession>R9A9S6</accession>
<evidence type="ECO:0000313" key="3">
    <source>
        <dbReference type="Proteomes" id="UP000014064"/>
    </source>
</evidence>
<dbReference type="KEGG" id="wic:J056_002811"/>
<dbReference type="Proteomes" id="UP000014064">
    <property type="component" value="Unassembled WGS sequence"/>
</dbReference>
<keyword evidence="3" id="KW-1185">Reference proteome</keyword>
<dbReference type="AlphaFoldDB" id="R9A9S6"/>
<evidence type="ECO:0000256" key="1">
    <source>
        <dbReference type="SAM" id="MobiDB-lite"/>
    </source>
</evidence>
<feature type="compositionally biased region" description="Basic and acidic residues" evidence="1">
    <location>
        <begin position="1"/>
        <end position="41"/>
    </location>
</feature>